<proteinExistence type="inferred from homology"/>
<dbReference type="GO" id="GO:0006302">
    <property type="term" value="P:double-strand break repair"/>
    <property type="evidence" value="ECO:0007669"/>
    <property type="project" value="TreeGrafter"/>
</dbReference>
<organism evidence="11 12">
    <name type="scientific">Aquabacter spiritensis</name>
    <dbReference type="NCBI Taxonomy" id="933073"/>
    <lineage>
        <taxon>Bacteria</taxon>
        <taxon>Pseudomonadati</taxon>
        <taxon>Pseudomonadota</taxon>
        <taxon>Alphaproteobacteria</taxon>
        <taxon>Hyphomicrobiales</taxon>
        <taxon>Xanthobacteraceae</taxon>
        <taxon>Aquabacter</taxon>
    </lineage>
</organism>
<dbReference type="NCBIfam" id="TIGR00611">
    <property type="entry name" value="recf"/>
    <property type="match status" value="1"/>
</dbReference>
<evidence type="ECO:0000256" key="7">
    <source>
        <dbReference type="ARBA" id="ARBA00022840"/>
    </source>
</evidence>
<feature type="binding site" evidence="9">
    <location>
        <begin position="39"/>
        <end position="46"/>
    </location>
    <ligand>
        <name>ATP</name>
        <dbReference type="ChEBI" id="CHEBI:30616"/>
    </ligand>
</feature>
<accession>A0A4R3LS51</accession>
<evidence type="ECO:0000313" key="12">
    <source>
        <dbReference type="Proteomes" id="UP000294664"/>
    </source>
</evidence>
<protein>
    <recommendedName>
        <fullName evidence="3 9">DNA replication and repair protein RecF</fullName>
    </recommendedName>
</protein>
<keyword evidence="8 9" id="KW-0238">DNA-binding</keyword>
<comment type="subcellular location">
    <subcellularLocation>
        <location evidence="1 9">Cytoplasm</location>
    </subcellularLocation>
</comment>
<evidence type="ECO:0000256" key="8">
    <source>
        <dbReference type="ARBA" id="ARBA00023125"/>
    </source>
</evidence>
<keyword evidence="12" id="KW-1185">Reference proteome</keyword>
<feature type="domain" description="RecF/RecN/SMC N-terminal" evidence="10">
    <location>
        <begin position="12"/>
        <end position="85"/>
    </location>
</feature>
<dbReference type="GO" id="GO:0006260">
    <property type="term" value="P:DNA replication"/>
    <property type="evidence" value="ECO:0007669"/>
    <property type="project" value="UniProtKB-UniRule"/>
</dbReference>
<dbReference type="GO" id="GO:0005524">
    <property type="term" value="F:ATP binding"/>
    <property type="evidence" value="ECO:0007669"/>
    <property type="project" value="UniProtKB-UniRule"/>
</dbReference>
<dbReference type="Gene3D" id="3.40.50.300">
    <property type="entry name" value="P-loop containing nucleotide triphosphate hydrolases"/>
    <property type="match status" value="1"/>
</dbReference>
<dbReference type="Gene3D" id="1.20.1050.90">
    <property type="entry name" value="RecF/RecN/SMC, N-terminal domain"/>
    <property type="match status" value="1"/>
</dbReference>
<dbReference type="InterPro" id="IPR001238">
    <property type="entry name" value="DNA-binding_RecF"/>
</dbReference>
<dbReference type="InterPro" id="IPR018078">
    <property type="entry name" value="DNA-binding_RecF_CS"/>
</dbReference>
<dbReference type="EMBL" id="SMAI01000010">
    <property type="protein sequence ID" value="TCT03171.1"/>
    <property type="molecule type" value="Genomic_DNA"/>
</dbReference>
<sequence>MPEPEAAKRAVLTRLTLTRFRSYPAAQVTLGPGPVILTGPNGAGKTNLLEAVSFLSPGRGLRRARLEEVAHAAGDGSWAVAAQITGAGGTVRLGTGIDPPRPDAPAGRRCRIDGEAVSSPIAFLAFVKVVWLTPDMDGLFLGPPSDRRRFLDRLVLAVDGEHGARVNALERALRTRNRALEDGADARLLDAIEHELAELAVAVAAARLETVGRLAGEIAAARDAASPFPFADLALEGAVERWLATRPALEVEERYRAHLRDARPRDRAAGRTLDGPHLSDLLVSHGPKAVAAARCSTGEQKSLLIGLVLSHARLVTAMHGQAPIVLLDDVVAYLDRDRREGLFQALARLSAQVFMTGTDATAFAGLTGAEHFIVEPGTVEAQG</sequence>
<dbReference type="GO" id="GO:0000731">
    <property type="term" value="P:DNA synthesis involved in DNA repair"/>
    <property type="evidence" value="ECO:0007669"/>
    <property type="project" value="TreeGrafter"/>
</dbReference>
<keyword evidence="9" id="KW-0234">DNA repair</keyword>
<evidence type="ECO:0000256" key="2">
    <source>
        <dbReference type="ARBA" id="ARBA00008016"/>
    </source>
</evidence>
<dbReference type="GO" id="GO:0005737">
    <property type="term" value="C:cytoplasm"/>
    <property type="evidence" value="ECO:0007669"/>
    <property type="project" value="UniProtKB-SubCell"/>
</dbReference>
<dbReference type="InterPro" id="IPR003395">
    <property type="entry name" value="RecF/RecN/SMC_N"/>
</dbReference>
<dbReference type="GO" id="GO:0009432">
    <property type="term" value="P:SOS response"/>
    <property type="evidence" value="ECO:0007669"/>
    <property type="project" value="UniProtKB-UniRule"/>
</dbReference>
<dbReference type="HAMAP" id="MF_00365">
    <property type="entry name" value="RecF"/>
    <property type="match status" value="1"/>
</dbReference>
<name>A0A4R3LS51_9HYPH</name>
<evidence type="ECO:0000256" key="5">
    <source>
        <dbReference type="ARBA" id="ARBA00022705"/>
    </source>
</evidence>
<keyword evidence="4 9" id="KW-0963">Cytoplasm</keyword>
<dbReference type="InterPro" id="IPR027417">
    <property type="entry name" value="P-loop_NTPase"/>
</dbReference>
<dbReference type="Proteomes" id="UP000294664">
    <property type="component" value="Unassembled WGS sequence"/>
</dbReference>
<dbReference type="Pfam" id="PF02463">
    <property type="entry name" value="SMC_N"/>
    <property type="match status" value="1"/>
</dbReference>
<gene>
    <name evidence="9" type="primary">recF</name>
    <name evidence="11" type="ORF">EDC64_11034</name>
</gene>
<dbReference type="PROSITE" id="PS00617">
    <property type="entry name" value="RECF_1"/>
    <property type="match status" value="1"/>
</dbReference>
<evidence type="ECO:0000256" key="3">
    <source>
        <dbReference type="ARBA" id="ARBA00020170"/>
    </source>
</evidence>
<evidence type="ECO:0000313" key="11">
    <source>
        <dbReference type="EMBL" id="TCT03171.1"/>
    </source>
</evidence>
<dbReference type="PANTHER" id="PTHR32182">
    <property type="entry name" value="DNA REPLICATION AND REPAIR PROTEIN RECF"/>
    <property type="match status" value="1"/>
</dbReference>
<keyword evidence="9" id="KW-0227">DNA damage</keyword>
<evidence type="ECO:0000256" key="9">
    <source>
        <dbReference type="HAMAP-Rule" id="MF_00365"/>
    </source>
</evidence>
<dbReference type="InterPro" id="IPR042174">
    <property type="entry name" value="RecF_2"/>
</dbReference>
<keyword evidence="9" id="KW-0742">SOS response</keyword>
<dbReference type="AlphaFoldDB" id="A0A4R3LS51"/>
<comment type="function">
    <text evidence="9">The RecF protein is involved in DNA metabolism; it is required for DNA replication and normal SOS inducibility. RecF binds preferentially to single-stranded, linear DNA. It also seems to bind ATP.</text>
</comment>
<comment type="caution">
    <text evidence="11">The sequence shown here is derived from an EMBL/GenBank/DDBJ whole genome shotgun (WGS) entry which is preliminary data.</text>
</comment>
<keyword evidence="6 9" id="KW-0547">Nucleotide-binding</keyword>
<reference evidence="11 12" key="1">
    <citation type="submission" date="2019-03" db="EMBL/GenBank/DDBJ databases">
        <title>Genomic Encyclopedia of Type Strains, Phase IV (KMG-IV): sequencing the most valuable type-strain genomes for metagenomic binning, comparative biology and taxonomic classification.</title>
        <authorList>
            <person name="Goeker M."/>
        </authorList>
    </citation>
    <scope>NUCLEOTIDE SEQUENCE [LARGE SCALE GENOMIC DNA]</scope>
    <source>
        <strain evidence="11 12">DSM 9035</strain>
    </source>
</reference>
<evidence type="ECO:0000259" key="10">
    <source>
        <dbReference type="Pfam" id="PF02463"/>
    </source>
</evidence>
<keyword evidence="7 9" id="KW-0067">ATP-binding</keyword>
<keyword evidence="5 9" id="KW-0235">DNA replication</keyword>
<dbReference type="PANTHER" id="PTHR32182:SF0">
    <property type="entry name" value="DNA REPLICATION AND REPAIR PROTEIN RECF"/>
    <property type="match status" value="1"/>
</dbReference>
<dbReference type="SUPFAM" id="SSF52540">
    <property type="entry name" value="P-loop containing nucleoside triphosphate hydrolases"/>
    <property type="match status" value="1"/>
</dbReference>
<dbReference type="GO" id="GO:0003697">
    <property type="term" value="F:single-stranded DNA binding"/>
    <property type="evidence" value="ECO:0007669"/>
    <property type="project" value="UniProtKB-UniRule"/>
</dbReference>
<evidence type="ECO:0000256" key="4">
    <source>
        <dbReference type="ARBA" id="ARBA00022490"/>
    </source>
</evidence>
<evidence type="ECO:0000256" key="1">
    <source>
        <dbReference type="ARBA" id="ARBA00004496"/>
    </source>
</evidence>
<dbReference type="OrthoDB" id="9803889at2"/>
<comment type="similarity">
    <text evidence="2 9">Belongs to the RecF family.</text>
</comment>
<dbReference type="RefSeq" id="WP_132032906.1">
    <property type="nucleotide sequence ID" value="NZ_SMAI01000010.1"/>
</dbReference>
<evidence type="ECO:0000256" key="6">
    <source>
        <dbReference type="ARBA" id="ARBA00022741"/>
    </source>
</evidence>